<name>A0A4Y2QF30_ARAVE</name>
<dbReference type="InterPro" id="IPR029033">
    <property type="entry name" value="His_PPase_superfam"/>
</dbReference>
<dbReference type="OrthoDB" id="10257284at2759"/>
<accession>A0A4Y2QF30</accession>
<proteinExistence type="predicted"/>
<dbReference type="AlphaFoldDB" id="A0A4Y2QF30"/>
<gene>
    <name evidence="1" type="ORF">AVEN_53586_1</name>
</gene>
<reference evidence="1 2" key="1">
    <citation type="journal article" date="2019" name="Sci. Rep.">
        <title>Orb-weaving spider Araneus ventricosus genome elucidates the spidroin gene catalogue.</title>
        <authorList>
            <person name="Kono N."/>
            <person name="Nakamura H."/>
            <person name="Ohtoshi R."/>
            <person name="Moran D.A.P."/>
            <person name="Shinohara A."/>
            <person name="Yoshida Y."/>
            <person name="Fujiwara M."/>
            <person name="Mori M."/>
            <person name="Tomita M."/>
            <person name="Arakawa K."/>
        </authorList>
    </citation>
    <scope>NUCLEOTIDE SEQUENCE [LARGE SCALE GENOMIC DNA]</scope>
</reference>
<dbReference type="EMBL" id="BGPR01138396">
    <property type="protein sequence ID" value="GBN62061.1"/>
    <property type="molecule type" value="Genomic_DNA"/>
</dbReference>
<keyword evidence="2" id="KW-1185">Reference proteome</keyword>
<protein>
    <submittedName>
        <fullName evidence="1">Uncharacterized protein</fullName>
    </submittedName>
</protein>
<evidence type="ECO:0000313" key="1">
    <source>
        <dbReference type="EMBL" id="GBN62061.1"/>
    </source>
</evidence>
<organism evidence="1 2">
    <name type="scientific">Araneus ventricosus</name>
    <name type="common">Orbweaver spider</name>
    <name type="synonym">Epeira ventricosa</name>
    <dbReference type="NCBI Taxonomy" id="182803"/>
    <lineage>
        <taxon>Eukaryota</taxon>
        <taxon>Metazoa</taxon>
        <taxon>Ecdysozoa</taxon>
        <taxon>Arthropoda</taxon>
        <taxon>Chelicerata</taxon>
        <taxon>Arachnida</taxon>
        <taxon>Araneae</taxon>
        <taxon>Araneomorphae</taxon>
        <taxon>Entelegynae</taxon>
        <taxon>Araneoidea</taxon>
        <taxon>Araneidae</taxon>
        <taxon>Araneus</taxon>
    </lineage>
</organism>
<dbReference type="GO" id="GO:0016791">
    <property type="term" value="F:phosphatase activity"/>
    <property type="evidence" value="ECO:0007669"/>
    <property type="project" value="UniProtKB-ARBA"/>
</dbReference>
<evidence type="ECO:0000313" key="2">
    <source>
        <dbReference type="Proteomes" id="UP000499080"/>
    </source>
</evidence>
<sequence length="98" mass="11215">MPRPPYCATILFELHEMADATMAVRLLYLNSTDPLKDVGKPHVLVLDSCSEFCPIEIFTMKIQHLIPDNWEQECQVVTSDTCENIHLDVRSLPKTDEL</sequence>
<dbReference type="Proteomes" id="UP000499080">
    <property type="component" value="Unassembled WGS sequence"/>
</dbReference>
<comment type="caution">
    <text evidence="1">The sequence shown here is derived from an EMBL/GenBank/DDBJ whole genome shotgun (WGS) entry which is preliminary data.</text>
</comment>
<dbReference type="SUPFAM" id="SSF53254">
    <property type="entry name" value="Phosphoglycerate mutase-like"/>
    <property type="match status" value="1"/>
</dbReference>
<dbReference type="Gene3D" id="3.40.50.1240">
    <property type="entry name" value="Phosphoglycerate mutase-like"/>
    <property type="match status" value="1"/>
</dbReference>